<accession>A0A0L7KWV2</accession>
<proteinExistence type="predicted"/>
<organism evidence="1 2">
    <name type="scientific">Operophtera brumata</name>
    <name type="common">Winter moth</name>
    <name type="synonym">Phalaena brumata</name>
    <dbReference type="NCBI Taxonomy" id="104452"/>
    <lineage>
        <taxon>Eukaryota</taxon>
        <taxon>Metazoa</taxon>
        <taxon>Ecdysozoa</taxon>
        <taxon>Arthropoda</taxon>
        <taxon>Hexapoda</taxon>
        <taxon>Insecta</taxon>
        <taxon>Pterygota</taxon>
        <taxon>Neoptera</taxon>
        <taxon>Endopterygota</taxon>
        <taxon>Lepidoptera</taxon>
        <taxon>Glossata</taxon>
        <taxon>Ditrysia</taxon>
        <taxon>Geometroidea</taxon>
        <taxon>Geometridae</taxon>
        <taxon>Larentiinae</taxon>
        <taxon>Operophtera</taxon>
    </lineage>
</organism>
<gene>
    <name evidence="1" type="ORF">OBRU01_13491</name>
</gene>
<protein>
    <submittedName>
        <fullName evidence="1">Uncharacterized protein</fullName>
    </submittedName>
</protein>
<dbReference type="AlphaFoldDB" id="A0A0L7KWV2"/>
<comment type="caution">
    <text evidence="1">The sequence shown here is derived from an EMBL/GenBank/DDBJ whole genome shotgun (WGS) entry which is preliminary data.</text>
</comment>
<keyword evidence="2" id="KW-1185">Reference proteome</keyword>
<dbReference type="Proteomes" id="UP000037510">
    <property type="component" value="Unassembled WGS sequence"/>
</dbReference>
<sequence>MSGDNVAATPRSSVSDAKSRGAVAYIVASARVTYGTAPSVRARVRAAFHRGGPSPPLADPA</sequence>
<reference evidence="1 2" key="1">
    <citation type="journal article" date="2015" name="Genome Biol. Evol.">
        <title>The genome of winter moth (Operophtera brumata) provides a genomic perspective on sexual dimorphism and phenology.</title>
        <authorList>
            <person name="Derks M.F."/>
            <person name="Smit S."/>
            <person name="Salis L."/>
            <person name="Schijlen E."/>
            <person name="Bossers A."/>
            <person name="Mateman C."/>
            <person name="Pijl A.S."/>
            <person name="de Ridder D."/>
            <person name="Groenen M.A."/>
            <person name="Visser M.E."/>
            <person name="Megens H.J."/>
        </authorList>
    </citation>
    <scope>NUCLEOTIDE SEQUENCE [LARGE SCALE GENOMIC DNA]</scope>
    <source>
        <strain evidence="1">WM2013NL</strain>
        <tissue evidence="1">Head and thorax</tissue>
    </source>
</reference>
<dbReference type="EMBL" id="JTDY01004906">
    <property type="protein sequence ID" value="KOB67605.1"/>
    <property type="molecule type" value="Genomic_DNA"/>
</dbReference>
<name>A0A0L7KWV2_OPEBR</name>
<evidence type="ECO:0000313" key="2">
    <source>
        <dbReference type="Proteomes" id="UP000037510"/>
    </source>
</evidence>
<evidence type="ECO:0000313" key="1">
    <source>
        <dbReference type="EMBL" id="KOB67605.1"/>
    </source>
</evidence>